<dbReference type="AlphaFoldDB" id="A0A1G8G8F1"/>
<proteinExistence type="predicted"/>
<evidence type="ECO:0000256" key="1">
    <source>
        <dbReference type="ARBA" id="ARBA00022603"/>
    </source>
</evidence>
<dbReference type="CDD" id="cd11715">
    <property type="entry name" value="THUMP_AdoMetMT"/>
    <property type="match status" value="1"/>
</dbReference>
<dbReference type="SUPFAM" id="SSF53335">
    <property type="entry name" value="S-adenosyl-L-methionine-dependent methyltransferases"/>
    <property type="match status" value="1"/>
</dbReference>
<sequence>MEYTLIATCAFGIEKILSNELKALGYDDLHVENGKVEFYGDEMDIAICNIHLRTAERVLIKLAEFKAESFEDLFQGTKAVDFGKIIPVSGKMHVTGKSVRSKLYSVPDCQSIVKKAVVESMKRTYDREQFAETGAVFKIEIGLLKDLATLTLDTSGEGLHRRGYREHSGKAPLKETLAAALVLISGYDGNRPLIDPFCGSGTILIEAAMIAKNMAPNMERNFVCETWPSFPKDIFPQVREGARSQIKDIKFPITGYDIDTYVLSTAKMNAKKAGVFKHIYFLPSDYMKHRFTEKDVTIITNPPYGERLLEDEHVRMLMEKMGRDKAVHEDYEMFILTALEGFEKTFGKKAHKNRKLYNGRIQTYLYQYFAEKKKEADV</sequence>
<evidence type="ECO:0000256" key="2">
    <source>
        <dbReference type="ARBA" id="ARBA00022679"/>
    </source>
</evidence>
<dbReference type="RefSeq" id="WP_031572869.1">
    <property type="nucleotide sequence ID" value="NZ_DAMANS010000021.1"/>
</dbReference>
<dbReference type="PANTHER" id="PTHR47313">
    <property type="entry name" value="RIBOSOMAL RNA LARGE SUBUNIT METHYLTRANSFERASE K/L"/>
    <property type="match status" value="1"/>
</dbReference>
<organism evidence="4 5">
    <name type="scientific">Proteiniclasticum ruminis</name>
    <dbReference type="NCBI Taxonomy" id="398199"/>
    <lineage>
        <taxon>Bacteria</taxon>
        <taxon>Bacillati</taxon>
        <taxon>Bacillota</taxon>
        <taxon>Clostridia</taxon>
        <taxon>Eubacteriales</taxon>
        <taxon>Clostridiaceae</taxon>
        <taxon>Proteiniclasticum</taxon>
    </lineage>
</organism>
<reference evidence="4 5" key="1">
    <citation type="submission" date="2016-10" db="EMBL/GenBank/DDBJ databases">
        <authorList>
            <person name="de Groot N.N."/>
        </authorList>
    </citation>
    <scope>NUCLEOTIDE SEQUENCE [LARGE SCALE GENOMIC DNA]</scope>
    <source>
        <strain evidence="4 5">CGMCC 1.5058</strain>
    </source>
</reference>
<dbReference type="Gene3D" id="3.30.2130.30">
    <property type="match status" value="1"/>
</dbReference>
<dbReference type="InterPro" id="IPR054170">
    <property type="entry name" value="RlmL_1st"/>
</dbReference>
<name>A0A1G8G8F1_9CLOT</name>
<dbReference type="InterPro" id="IPR029063">
    <property type="entry name" value="SAM-dependent_MTases_sf"/>
</dbReference>
<dbReference type="SMART" id="SM00981">
    <property type="entry name" value="THUMP"/>
    <property type="match status" value="1"/>
</dbReference>
<dbReference type="PROSITE" id="PS00092">
    <property type="entry name" value="N6_MTASE"/>
    <property type="match status" value="1"/>
</dbReference>
<accession>A0A1G8G8F1</accession>
<dbReference type="GO" id="GO:0070043">
    <property type="term" value="F:rRNA (guanine-N7-)-methyltransferase activity"/>
    <property type="evidence" value="ECO:0007669"/>
    <property type="project" value="TreeGrafter"/>
</dbReference>
<dbReference type="PANTHER" id="PTHR47313:SF1">
    <property type="entry name" value="RIBOSOMAL RNA LARGE SUBUNIT METHYLTRANSFERASE K_L"/>
    <property type="match status" value="1"/>
</dbReference>
<evidence type="ECO:0000313" key="4">
    <source>
        <dbReference type="EMBL" id="SDH90678.1"/>
    </source>
</evidence>
<dbReference type="InterPro" id="IPR000241">
    <property type="entry name" value="RlmKL-like_Mtase"/>
</dbReference>
<protein>
    <submittedName>
        <fullName evidence="4">Putative N6-adenine-specific DNA methylase</fullName>
    </submittedName>
</protein>
<dbReference type="Gene3D" id="3.40.50.150">
    <property type="entry name" value="Vaccinia Virus protein VP39"/>
    <property type="match status" value="1"/>
</dbReference>
<gene>
    <name evidence="4" type="ORF">SAMN05421804_101175</name>
</gene>
<dbReference type="InterPro" id="IPR053943">
    <property type="entry name" value="RlmKL-like_Mtase_CS"/>
</dbReference>
<dbReference type="InterPro" id="IPR002052">
    <property type="entry name" value="DNA_methylase_N6_adenine_CS"/>
</dbReference>
<dbReference type="PROSITE" id="PS01261">
    <property type="entry name" value="UPF0020"/>
    <property type="match status" value="1"/>
</dbReference>
<dbReference type="GO" id="GO:0008990">
    <property type="term" value="F:rRNA (guanine-N2-)-methyltransferase activity"/>
    <property type="evidence" value="ECO:0007669"/>
    <property type="project" value="TreeGrafter"/>
</dbReference>
<keyword evidence="1 4" id="KW-0489">Methyltransferase</keyword>
<dbReference type="InterPro" id="IPR004114">
    <property type="entry name" value="THUMP_dom"/>
</dbReference>
<feature type="domain" description="THUMP" evidence="3">
    <location>
        <begin position="57"/>
        <end position="154"/>
    </location>
</feature>
<evidence type="ECO:0000313" key="5">
    <source>
        <dbReference type="Proteomes" id="UP000183255"/>
    </source>
</evidence>
<dbReference type="EMBL" id="FNDZ01000001">
    <property type="protein sequence ID" value="SDH90678.1"/>
    <property type="molecule type" value="Genomic_DNA"/>
</dbReference>
<dbReference type="Proteomes" id="UP000183255">
    <property type="component" value="Unassembled WGS sequence"/>
</dbReference>
<dbReference type="Pfam" id="PF02926">
    <property type="entry name" value="THUMP"/>
    <property type="match status" value="1"/>
</dbReference>
<evidence type="ECO:0000259" key="3">
    <source>
        <dbReference type="SMART" id="SM00981"/>
    </source>
</evidence>
<dbReference type="Pfam" id="PF22020">
    <property type="entry name" value="RlmL_1st"/>
    <property type="match status" value="1"/>
</dbReference>
<keyword evidence="2" id="KW-0808">Transferase</keyword>
<dbReference type="Pfam" id="PF01170">
    <property type="entry name" value="UPF0020"/>
    <property type="match status" value="1"/>
</dbReference>
<dbReference type="GO" id="GO:0003723">
    <property type="term" value="F:RNA binding"/>
    <property type="evidence" value="ECO:0007669"/>
    <property type="project" value="InterPro"/>
</dbReference>